<dbReference type="AlphaFoldDB" id="A0A9D1W8D7"/>
<dbReference type="GO" id="GO:0016787">
    <property type="term" value="F:hydrolase activity"/>
    <property type="evidence" value="ECO:0007669"/>
    <property type="project" value="UniProtKB-KW"/>
</dbReference>
<gene>
    <name evidence="3" type="ORF">H9853_04405</name>
</gene>
<proteinExistence type="predicted"/>
<accession>A0A9D1W8D7</accession>
<keyword evidence="1 3" id="KW-0378">Hydrolase</keyword>
<dbReference type="Proteomes" id="UP000824156">
    <property type="component" value="Unassembled WGS sequence"/>
</dbReference>
<dbReference type="Gene3D" id="3.40.50.1820">
    <property type="entry name" value="alpha/beta hydrolase"/>
    <property type="match status" value="1"/>
</dbReference>
<feature type="domain" description="BD-FAE-like" evidence="2">
    <location>
        <begin position="64"/>
        <end position="253"/>
    </location>
</feature>
<evidence type="ECO:0000313" key="4">
    <source>
        <dbReference type="Proteomes" id="UP000824156"/>
    </source>
</evidence>
<evidence type="ECO:0000256" key="1">
    <source>
        <dbReference type="ARBA" id="ARBA00022801"/>
    </source>
</evidence>
<sequence>MKKAILLFPLFIWVLSLAAQKKIYLWSNQNMPNSKGLVIKDSVANERVYHVGSPYIEAFFTSDQENTGGAVLIIPGGGYARLAHEVSGRQLAKWFNIMGMDAFVLIHRLPHSPDLVQRHMAPIQDAQRAFKIIRKKGKSWGIHPDKIGVMGSSAGGHLAATLSNFVEDFSIIGDEIDKVSYKPNFQILVSPVIDFGVHAHEGSRENLLGKNPPDSLVHWFSMQCQVTKDTPPAFLVHAANDKGVKPINSTMYVDALLKHNVMCSFHLFPGGGHNISLRDNPGSASMWVSLCEKWLIEIGVLSRNE</sequence>
<dbReference type="SUPFAM" id="SSF53474">
    <property type="entry name" value="alpha/beta-Hydrolases"/>
    <property type="match status" value="1"/>
</dbReference>
<dbReference type="InterPro" id="IPR029058">
    <property type="entry name" value="AB_hydrolase_fold"/>
</dbReference>
<organism evidence="3 4">
    <name type="scientific">Candidatus Sphingobacterium stercoripullorum</name>
    <dbReference type="NCBI Taxonomy" id="2838759"/>
    <lineage>
        <taxon>Bacteria</taxon>
        <taxon>Pseudomonadati</taxon>
        <taxon>Bacteroidota</taxon>
        <taxon>Sphingobacteriia</taxon>
        <taxon>Sphingobacteriales</taxon>
        <taxon>Sphingobacteriaceae</taxon>
        <taxon>Sphingobacterium</taxon>
    </lineage>
</organism>
<dbReference type="EMBL" id="DXEZ01000123">
    <property type="protein sequence ID" value="HIX54244.1"/>
    <property type="molecule type" value="Genomic_DNA"/>
</dbReference>
<evidence type="ECO:0000313" key="3">
    <source>
        <dbReference type="EMBL" id="HIX54244.1"/>
    </source>
</evidence>
<dbReference type="PANTHER" id="PTHR48081">
    <property type="entry name" value="AB HYDROLASE SUPERFAMILY PROTEIN C4A8.06C"/>
    <property type="match status" value="1"/>
</dbReference>
<reference evidence="3" key="2">
    <citation type="submission" date="2021-04" db="EMBL/GenBank/DDBJ databases">
        <authorList>
            <person name="Gilroy R."/>
        </authorList>
    </citation>
    <scope>NUCLEOTIDE SEQUENCE</scope>
    <source>
        <strain evidence="3">1719</strain>
    </source>
</reference>
<protein>
    <submittedName>
        <fullName evidence="3">Alpha/beta hydrolase</fullName>
    </submittedName>
</protein>
<dbReference type="InterPro" id="IPR049492">
    <property type="entry name" value="BD-FAE-like_dom"/>
</dbReference>
<comment type="caution">
    <text evidence="3">The sequence shown here is derived from an EMBL/GenBank/DDBJ whole genome shotgun (WGS) entry which is preliminary data.</text>
</comment>
<name>A0A9D1W8D7_9SPHI</name>
<dbReference type="PANTHER" id="PTHR48081:SF6">
    <property type="entry name" value="PEPTIDASE S9 PROLYL OLIGOPEPTIDASE CATALYTIC DOMAIN-CONTAINING PROTEIN"/>
    <property type="match status" value="1"/>
</dbReference>
<dbReference type="InterPro" id="IPR050300">
    <property type="entry name" value="GDXG_lipolytic_enzyme"/>
</dbReference>
<dbReference type="Pfam" id="PF20434">
    <property type="entry name" value="BD-FAE"/>
    <property type="match status" value="1"/>
</dbReference>
<reference evidence="3" key="1">
    <citation type="journal article" date="2021" name="PeerJ">
        <title>Extensive microbial diversity within the chicken gut microbiome revealed by metagenomics and culture.</title>
        <authorList>
            <person name="Gilroy R."/>
            <person name="Ravi A."/>
            <person name="Getino M."/>
            <person name="Pursley I."/>
            <person name="Horton D.L."/>
            <person name="Alikhan N.F."/>
            <person name="Baker D."/>
            <person name="Gharbi K."/>
            <person name="Hall N."/>
            <person name="Watson M."/>
            <person name="Adriaenssens E.M."/>
            <person name="Foster-Nyarko E."/>
            <person name="Jarju S."/>
            <person name="Secka A."/>
            <person name="Antonio M."/>
            <person name="Oren A."/>
            <person name="Chaudhuri R.R."/>
            <person name="La Ragione R."/>
            <person name="Hildebrand F."/>
            <person name="Pallen M.J."/>
        </authorList>
    </citation>
    <scope>NUCLEOTIDE SEQUENCE</scope>
    <source>
        <strain evidence="3">1719</strain>
    </source>
</reference>
<evidence type="ECO:0000259" key="2">
    <source>
        <dbReference type="Pfam" id="PF20434"/>
    </source>
</evidence>